<evidence type="ECO:0000313" key="3">
    <source>
        <dbReference type="Proteomes" id="UP000008851"/>
    </source>
</evidence>
<sequence>MAPEFAATINPGILLPVLVGGTTLCLWLLLKGVNRARRDARVSESSA</sequence>
<keyword evidence="1" id="KW-0812">Transmembrane</keyword>
<dbReference type="HOGENOM" id="CLU_3174800_0_0_6"/>
<dbReference type="Proteomes" id="UP000008851">
    <property type="component" value="Chromosome"/>
</dbReference>
<protein>
    <submittedName>
        <fullName evidence="2">Uncharacterized protein</fullName>
    </submittedName>
</protein>
<evidence type="ECO:0000313" key="2">
    <source>
        <dbReference type="EMBL" id="AEQ95006.1"/>
    </source>
</evidence>
<organism evidence="2 3">
    <name type="scientific">Xanthomonas oryzae pv. oryzicola (strain BLS256)</name>
    <dbReference type="NCBI Taxonomy" id="383407"/>
    <lineage>
        <taxon>Bacteria</taxon>
        <taxon>Pseudomonadati</taxon>
        <taxon>Pseudomonadota</taxon>
        <taxon>Gammaproteobacteria</taxon>
        <taxon>Lysobacterales</taxon>
        <taxon>Lysobacteraceae</taxon>
        <taxon>Xanthomonas</taxon>
    </lineage>
</organism>
<name>G7TD60_XANOB</name>
<accession>G7TD60</accession>
<proteinExistence type="predicted"/>
<dbReference type="AlphaFoldDB" id="G7TD60"/>
<dbReference type="EMBL" id="CP003057">
    <property type="protein sequence ID" value="AEQ95006.1"/>
    <property type="molecule type" value="Genomic_DNA"/>
</dbReference>
<keyword evidence="1" id="KW-1133">Transmembrane helix</keyword>
<dbReference type="KEGG" id="xor:XOC_0801"/>
<keyword evidence="1" id="KW-0472">Membrane</keyword>
<reference evidence="2 3" key="1">
    <citation type="journal article" date="2011" name="J. Bacteriol.">
        <title>Two new complete genome sequences offer insight into host and tissue specificity of plant pathogenic Xanthomonas spp.</title>
        <authorList>
            <person name="Bogdanove A.J."/>
            <person name="Koebnik R."/>
            <person name="Lu H."/>
            <person name="Furutani A."/>
            <person name="Angiuoli S.V."/>
            <person name="Patil P.B."/>
            <person name="Van Sluys M.A."/>
            <person name="Ryan R.P."/>
            <person name="Meyer D.F."/>
            <person name="Han S.W."/>
            <person name="Aparna G."/>
            <person name="Rajaram M."/>
            <person name="Delcher A.L."/>
            <person name="Phillippy A.M."/>
            <person name="Puiu D."/>
            <person name="Schatz M.C."/>
            <person name="Shumway M."/>
            <person name="Sommer D.D."/>
            <person name="Trapnell C."/>
            <person name="Benahmed F."/>
            <person name="Dimitrov G."/>
            <person name="Madupu R."/>
            <person name="Radune D."/>
            <person name="Sullivan S."/>
            <person name="Jha G."/>
            <person name="Ishihara H."/>
            <person name="Lee S.W."/>
            <person name="Pandey A."/>
            <person name="Sharma V."/>
            <person name="Sriariyanun M."/>
            <person name="Szurek B."/>
            <person name="Vera-Cruz C.M."/>
            <person name="Dorman K.S."/>
            <person name="Ronald P.C."/>
            <person name="Verdier V."/>
            <person name="Dow J.M."/>
            <person name="Sonti R.V."/>
            <person name="Tsuge S."/>
            <person name="Brendel V.P."/>
            <person name="Rabinowicz P.D."/>
            <person name="Leach J.E."/>
            <person name="White F.F."/>
            <person name="Salzberg S.L."/>
        </authorList>
    </citation>
    <scope>NUCLEOTIDE SEQUENCE [LARGE SCALE GENOMIC DNA]</scope>
    <source>
        <strain evidence="2 3">BLS256</strain>
    </source>
</reference>
<evidence type="ECO:0000256" key="1">
    <source>
        <dbReference type="SAM" id="Phobius"/>
    </source>
</evidence>
<feature type="transmembrane region" description="Helical" evidence="1">
    <location>
        <begin position="12"/>
        <end position="30"/>
    </location>
</feature>
<gene>
    <name evidence="2" type="ORF">XOC_0801</name>
</gene>